<feature type="transmembrane region" description="Helical" evidence="1">
    <location>
        <begin position="150"/>
        <end position="170"/>
    </location>
</feature>
<protein>
    <submittedName>
        <fullName evidence="2">Uncharacterized protein</fullName>
    </submittedName>
</protein>
<gene>
    <name evidence="2" type="ORF">G7067_01390</name>
</gene>
<feature type="transmembrane region" description="Helical" evidence="1">
    <location>
        <begin position="34"/>
        <end position="56"/>
    </location>
</feature>
<sequence length="187" mass="19952">MILALIVGCEIAFWFVIVAGLGARYLLRRPRLGAGLLISAPVVDLVLLALVTIDLLGGGTASWEHGVAAIYIGFSVAFGHQVITWADIQFAHRFDGVPKPAPLVGTAYAVKCWQDVLRTLIMAAIAGGVSVLLIWVVGDPARTEELEVNFRILGIILVADLVWAVSYTIWPKKAAPSAPASEVPLSL</sequence>
<feature type="transmembrane region" description="Helical" evidence="1">
    <location>
        <begin position="6"/>
        <end position="27"/>
    </location>
</feature>
<dbReference type="AlphaFoldDB" id="A0A6G8FG99"/>
<keyword evidence="1" id="KW-0472">Membrane</keyword>
<evidence type="ECO:0000313" key="3">
    <source>
        <dbReference type="Proteomes" id="UP000501387"/>
    </source>
</evidence>
<dbReference type="EMBL" id="CP049934">
    <property type="protein sequence ID" value="QIM15367.1"/>
    <property type="molecule type" value="Genomic_DNA"/>
</dbReference>
<keyword evidence="1" id="KW-1133">Transmembrane helix</keyword>
<accession>A0A6G8FG99</accession>
<feature type="transmembrane region" description="Helical" evidence="1">
    <location>
        <begin position="120"/>
        <end position="138"/>
    </location>
</feature>
<organism evidence="2 3">
    <name type="scientific">Leucobacter insecticola</name>
    <dbReference type="NCBI Taxonomy" id="2714934"/>
    <lineage>
        <taxon>Bacteria</taxon>
        <taxon>Bacillati</taxon>
        <taxon>Actinomycetota</taxon>
        <taxon>Actinomycetes</taxon>
        <taxon>Micrococcales</taxon>
        <taxon>Microbacteriaceae</taxon>
        <taxon>Leucobacter</taxon>
    </lineage>
</organism>
<evidence type="ECO:0000256" key="1">
    <source>
        <dbReference type="SAM" id="Phobius"/>
    </source>
</evidence>
<reference evidence="2 3" key="1">
    <citation type="submission" date="2020-03" db="EMBL/GenBank/DDBJ databases">
        <title>Leucobacter sp. nov., isolated from beetles.</title>
        <authorList>
            <person name="Hyun D.-W."/>
            <person name="Bae J.-W."/>
        </authorList>
    </citation>
    <scope>NUCLEOTIDE SEQUENCE [LARGE SCALE GENOMIC DNA]</scope>
    <source>
        <strain evidence="2 3">HDW9B</strain>
    </source>
</reference>
<dbReference type="RefSeq" id="WP_166321412.1">
    <property type="nucleotide sequence ID" value="NZ_CP049934.1"/>
</dbReference>
<keyword evidence="1" id="KW-0812">Transmembrane</keyword>
<feature type="transmembrane region" description="Helical" evidence="1">
    <location>
        <begin position="68"/>
        <end position="86"/>
    </location>
</feature>
<keyword evidence="3" id="KW-1185">Reference proteome</keyword>
<evidence type="ECO:0000313" key="2">
    <source>
        <dbReference type="EMBL" id="QIM15367.1"/>
    </source>
</evidence>
<proteinExistence type="predicted"/>
<dbReference type="Proteomes" id="UP000501387">
    <property type="component" value="Chromosome"/>
</dbReference>
<name>A0A6G8FG99_9MICO</name>
<dbReference type="KEGG" id="lins:G7067_01390"/>